<feature type="binding site" evidence="8">
    <location>
        <position position="79"/>
    </location>
    <ligand>
        <name>Mg(2+)</name>
        <dbReference type="ChEBI" id="CHEBI:18420"/>
        <label>1</label>
        <note>catalytic</note>
    </ligand>
</feature>
<comment type="cofactor">
    <cofactor evidence="3 8">
        <name>Mg(2+)</name>
        <dbReference type="ChEBI" id="CHEBI:18420"/>
    </cofactor>
</comment>
<evidence type="ECO:0000256" key="6">
    <source>
        <dbReference type="ARBA" id="ARBA00023277"/>
    </source>
</evidence>
<dbReference type="Pfam" id="PF00459">
    <property type="entry name" value="Inositol_P"/>
    <property type="match status" value="1"/>
</dbReference>
<name>A0A897NFM7_9EURY</name>
<sequence>MDYERELDAAIRAASAGMAAIADWRGDGTEAGGTDLRDAGETETKTSVNDMVTAADQASQDAILEILTSAFPDDSVVGEEGTGEHYSGHGREWVVDPIDGTANFAVGLPYYCVSIALVVDGTPQVGVVASPPRALDRLWYGVRGEGAFVHHGVDDVTDAADLDGTPLAVSDRDELAGAVVFGRLSERDADVRAIDEITVREVLDREGQFRRPGSAAINLAQVASGHADGYLILSIQEWDVAAGLLLVEEAGGTVRRRPSRIEDSSIEVIVSNGHIQADLEAIAAEAIEQAET</sequence>
<accession>A0A897NFM7</accession>
<feature type="binding site" evidence="8">
    <location>
        <position position="98"/>
    </location>
    <ligand>
        <name>Mg(2+)</name>
        <dbReference type="ChEBI" id="CHEBI:18420"/>
        <label>1</label>
        <note>catalytic</note>
    </ligand>
</feature>
<dbReference type="PANTHER" id="PTHR20854:SF4">
    <property type="entry name" value="INOSITOL-1-MONOPHOSPHATASE-RELATED"/>
    <property type="match status" value="1"/>
</dbReference>
<dbReference type="InterPro" id="IPR020550">
    <property type="entry name" value="Inositol_monophosphatase_CS"/>
</dbReference>
<keyword evidence="6" id="KW-0119">Carbohydrate metabolism</keyword>
<organism evidence="9 10">
    <name type="scientific">Halapricum desulfuricans</name>
    <dbReference type="NCBI Taxonomy" id="2841257"/>
    <lineage>
        <taxon>Archaea</taxon>
        <taxon>Methanobacteriati</taxon>
        <taxon>Methanobacteriota</taxon>
        <taxon>Stenosarchaea group</taxon>
        <taxon>Halobacteria</taxon>
        <taxon>Halobacteriales</taxon>
        <taxon>Haloarculaceae</taxon>
        <taxon>Halapricum</taxon>
    </lineage>
</organism>
<dbReference type="GO" id="GO:0046854">
    <property type="term" value="P:phosphatidylinositol phosphate biosynthetic process"/>
    <property type="evidence" value="ECO:0007669"/>
    <property type="project" value="InterPro"/>
</dbReference>
<dbReference type="GO" id="GO:0007165">
    <property type="term" value="P:signal transduction"/>
    <property type="evidence" value="ECO:0007669"/>
    <property type="project" value="TreeGrafter"/>
</dbReference>
<dbReference type="CDD" id="cd01639">
    <property type="entry name" value="IMPase"/>
    <property type="match status" value="1"/>
</dbReference>
<dbReference type="GO" id="GO:0042132">
    <property type="term" value="F:fructose 1,6-bisphosphate 1-phosphatase activity"/>
    <property type="evidence" value="ECO:0007669"/>
    <property type="project" value="UniProtKB-EC"/>
</dbReference>
<dbReference type="Proteomes" id="UP000663305">
    <property type="component" value="Chromosome"/>
</dbReference>
<evidence type="ECO:0000313" key="10">
    <source>
        <dbReference type="Proteomes" id="UP000663305"/>
    </source>
</evidence>
<dbReference type="PROSITE" id="PS00630">
    <property type="entry name" value="IMP_2"/>
    <property type="match status" value="1"/>
</dbReference>
<dbReference type="RefSeq" id="WP_229125634.1">
    <property type="nucleotide sequence ID" value="NZ_CP064789.1"/>
</dbReference>
<comment type="catalytic activity">
    <reaction evidence="2">
        <text>beta-D-fructose 1,6-bisphosphate + H2O = beta-D-fructose 6-phosphate + phosphate</text>
        <dbReference type="Rhea" id="RHEA:11064"/>
        <dbReference type="ChEBI" id="CHEBI:15377"/>
        <dbReference type="ChEBI" id="CHEBI:32966"/>
        <dbReference type="ChEBI" id="CHEBI:43474"/>
        <dbReference type="ChEBI" id="CHEBI:57634"/>
        <dbReference type="EC" id="3.1.3.11"/>
    </reaction>
</comment>
<evidence type="ECO:0000256" key="3">
    <source>
        <dbReference type="ARBA" id="ARBA00001946"/>
    </source>
</evidence>
<comment type="similarity">
    <text evidence="7">Belongs to the inositol monophosphatase superfamily. FBPase class 4 family.</text>
</comment>
<dbReference type="GO" id="GO:0046872">
    <property type="term" value="F:metal ion binding"/>
    <property type="evidence" value="ECO:0007669"/>
    <property type="project" value="UniProtKB-KW"/>
</dbReference>
<evidence type="ECO:0000256" key="2">
    <source>
        <dbReference type="ARBA" id="ARBA00001273"/>
    </source>
</evidence>
<keyword evidence="4 8" id="KW-0479">Metal-binding</keyword>
<protein>
    <submittedName>
        <fullName evidence="9">Archaeal fructose-1,6-bisphosphatase or related enzyme of inositol monophosphatase family</fullName>
    </submittedName>
</protein>
<gene>
    <name evidence="9" type="primary">suhB2</name>
    <name evidence="9" type="ORF">HSBGL_0717</name>
</gene>
<evidence type="ECO:0000256" key="5">
    <source>
        <dbReference type="ARBA" id="ARBA00022842"/>
    </source>
</evidence>
<feature type="binding site" evidence="8">
    <location>
        <position position="96"/>
    </location>
    <ligand>
        <name>Mg(2+)</name>
        <dbReference type="ChEBI" id="CHEBI:18420"/>
        <label>1</label>
        <note>catalytic</note>
    </ligand>
</feature>
<feature type="binding site" evidence="8">
    <location>
        <position position="239"/>
    </location>
    <ligand>
        <name>Mg(2+)</name>
        <dbReference type="ChEBI" id="CHEBI:18420"/>
        <label>1</label>
        <note>catalytic</note>
    </ligand>
</feature>
<keyword evidence="5 8" id="KW-0460">Magnesium</keyword>
<dbReference type="GO" id="GO:0006020">
    <property type="term" value="P:inositol metabolic process"/>
    <property type="evidence" value="ECO:0007669"/>
    <property type="project" value="TreeGrafter"/>
</dbReference>
<proteinExistence type="inferred from homology"/>
<dbReference type="AlphaFoldDB" id="A0A897NFM7"/>
<dbReference type="Gene3D" id="3.40.190.80">
    <property type="match status" value="1"/>
</dbReference>
<reference evidence="9" key="1">
    <citation type="submission" date="2020-11" db="EMBL/GenBank/DDBJ databases">
        <title>Carbohydrate-dependent, anaerobic sulfur respiration: A novel catabolism in halophilic archaea.</title>
        <authorList>
            <person name="Sorokin D.Y."/>
            <person name="Messina E."/>
            <person name="Smedile F."/>
            <person name="La Cono V."/>
            <person name="Hallsworth J.E."/>
            <person name="Yakimov M.M."/>
        </authorList>
    </citation>
    <scope>NUCLEOTIDE SEQUENCE</scope>
    <source>
        <strain evidence="9">HSR-Bgl</strain>
    </source>
</reference>
<dbReference type="EMBL" id="CP064789">
    <property type="protein sequence ID" value="QSG11151.1"/>
    <property type="molecule type" value="Genomic_DNA"/>
</dbReference>
<dbReference type="SUPFAM" id="SSF56655">
    <property type="entry name" value="Carbohydrate phosphatase"/>
    <property type="match status" value="1"/>
</dbReference>
<comment type="catalytic activity">
    <reaction evidence="1">
        <text>a myo-inositol phosphate + H2O = myo-inositol + phosphate</text>
        <dbReference type="Rhea" id="RHEA:24056"/>
        <dbReference type="ChEBI" id="CHEBI:15377"/>
        <dbReference type="ChEBI" id="CHEBI:17268"/>
        <dbReference type="ChEBI" id="CHEBI:43474"/>
        <dbReference type="ChEBI" id="CHEBI:84139"/>
        <dbReference type="EC" id="3.1.3.25"/>
    </reaction>
</comment>
<dbReference type="GeneID" id="68860246"/>
<evidence type="ECO:0000256" key="4">
    <source>
        <dbReference type="ARBA" id="ARBA00022723"/>
    </source>
</evidence>
<dbReference type="Gene3D" id="3.30.540.10">
    <property type="entry name" value="Fructose-1,6-Bisphosphatase, subunit A, domain 1"/>
    <property type="match status" value="1"/>
</dbReference>
<dbReference type="InterPro" id="IPR000760">
    <property type="entry name" value="Inositol_monophosphatase-like"/>
</dbReference>
<dbReference type="GO" id="GO:0008934">
    <property type="term" value="F:inositol monophosphate 1-phosphatase activity"/>
    <property type="evidence" value="ECO:0007669"/>
    <property type="project" value="InterPro"/>
</dbReference>
<dbReference type="PANTHER" id="PTHR20854">
    <property type="entry name" value="INOSITOL MONOPHOSPHATASE"/>
    <property type="match status" value="1"/>
</dbReference>
<feature type="binding site" evidence="8">
    <location>
        <position position="99"/>
    </location>
    <ligand>
        <name>Mg(2+)</name>
        <dbReference type="ChEBI" id="CHEBI:18420"/>
        <label>1</label>
        <note>catalytic</note>
    </ligand>
</feature>
<evidence type="ECO:0000256" key="1">
    <source>
        <dbReference type="ARBA" id="ARBA00001033"/>
    </source>
</evidence>
<dbReference type="PRINTS" id="PR00377">
    <property type="entry name" value="IMPHPHTASES"/>
</dbReference>
<evidence type="ECO:0000256" key="8">
    <source>
        <dbReference type="PIRSR" id="PIRSR600760-2"/>
    </source>
</evidence>
<evidence type="ECO:0000313" key="9">
    <source>
        <dbReference type="EMBL" id="QSG11151.1"/>
    </source>
</evidence>
<evidence type="ECO:0000256" key="7">
    <source>
        <dbReference type="ARBA" id="ARBA00038103"/>
    </source>
</evidence>
<dbReference type="InterPro" id="IPR033942">
    <property type="entry name" value="IMPase"/>
</dbReference>